<dbReference type="EMBL" id="JAPDRL010000041">
    <property type="protein sequence ID" value="KAJ9663801.1"/>
    <property type="molecule type" value="Genomic_DNA"/>
</dbReference>
<feature type="compositionally biased region" description="Basic and acidic residues" evidence="1">
    <location>
        <begin position="211"/>
        <end position="254"/>
    </location>
</feature>
<dbReference type="Proteomes" id="UP001172684">
    <property type="component" value="Unassembled WGS sequence"/>
</dbReference>
<keyword evidence="4" id="KW-1185">Reference proteome</keyword>
<keyword evidence="2" id="KW-1133">Transmembrane helix</keyword>
<feature type="region of interest" description="Disordered" evidence="1">
    <location>
        <begin position="211"/>
        <end position="266"/>
    </location>
</feature>
<evidence type="ECO:0000313" key="4">
    <source>
        <dbReference type="Proteomes" id="UP001172684"/>
    </source>
</evidence>
<protein>
    <submittedName>
        <fullName evidence="3">Uncharacterized protein</fullName>
    </submittedName>
</protein>
<proteinExistence type="predicted"/>
<reference evidence="3" key="1">
    <citation type="submission" date="2022-10" db="EMBL/GenBank/DDBJ databases">
        <title>Culturing micro-colonial fungi from biological soil crusts in the Mojave desert and describing Neophaeococcomyces mojavensis, and introducing the new genera and species Taxawa tesnikishii.</title>
        <authorList>
            <person name="Kurbessoian T."/>
            <person name="Stajich J.E."/>
        </authorList>
    </citation>
    <scope>NUCLEOTIDE SEQUENCE</scope>
    <source>
        <strain evidence="3">TK_1</strain>
    </source>
</reference>
<comment type="caution">
    <text evidence="3">The sequence shown here is derived from an EMBL/GenBank/DDBJ whole genome shotgun (WGS) entry which is preliminary data.</text>
</comment>
<accession>A0ABQ9NSZ6</accession>
<gene>
    <name evidence="3" type="ORF">H2201_005522</name>
</gene>
<feature type="transmembrane region" description="Helical" evidence="2">
    <location>
        <begin position="180"/>
        <end position="200"/>
    </location>
</feature>
<evidence type="ECO:0000256" key="1">
    <source>
        <dbReference type="SAM" id="MobiDB-lite"/>
    </source>
</evidence>
<evidence type="ECO:0000256" key="2">
    <source>
        <dbReference type="SAM" id="Phobius"/>
    </source>
</evidence>
<evidence type="ECO:0000313" key="3">
    <source>
        <dbReference type="EMBL" id="KAJ9663801.1"/>
    </source>
</evidence>
<name>A0ABQ9NSZ6_9PEZI</name>
<keyword evidence="2" id="KW-0812">Transmembrane</keyword>
<keyword evidence="2" id="KW-0472">Membrane</keyword>
<sequence>MRGCIYGNGYGDLLATKAACYSMVMQNAQGYDSSCFPSGFTQSDIGNTQIMSPGTCPSGYRTVALTVVSTAGDTTAPITTTAICCSRNFLYGNLTLPDSNTITFSPSIVSGCWSMYIDQTMNVLATGRSGNIPSTISNPDSAILMVGQPVTVAYQAADASKFATAVPADAGLSSGAKAGIGAGAAIGFVALCALGSLLFWRQLKGKRQREGLAEQEKTMAELHGETTKARELHGKHTGTKDRSEMDAREIRELEGNNTRSPVELEA</sequence>
<organism evidence="3 4">
    <name type="scientific">Coniosporium apollinis</name>
    <dbReference type="NCBI Taxonomy" id="61459"/>
    <lineage>
        <taxon>Eukaryota</taxon>
        <taxon>Fungi</taxon>
        <taxon>Dikarya</taxon>
        <taxon>Ascomycota</taxon>
        <taxon>Pezizomycotina</taxon>
        <taxon>Dothideomycetes</taxon>
        <taxon>Dothideomycetes incertae sedis</taxon>
        <taxon>Coniosporium</taxon>
    </lineage>
</organism>